<feature type="domain" description="KH type-2" evidence="7">
    <location>
        <begin position="22"/>
        <end position="88"/>
    </location>
</feature>
<keyword evidence="2" id="KW-0694">RNA-binding</keyword>
<dbReference type="Pfam" id="PF07650">
    <property type="entry name" value="KH_2"/>
    <property type="match status" value="1"/>
</dbReference>
<evidence type="ECO:0000313" key="10">
    <source>
        <dbReference type="Proteomes" id="UP000688137"/>
    </source>
</evidence>
<comment type="similarity">
    <text evidence="1">Belongs to the universal ribosomal protein uS3 family.</text>
</comment>
<proteinExistence type="inferred from homology"/>
<dbReference type="EMBL" id="CAJJDM010000060">
    <property type="protein sequence ID" value="CAD8077967.1"/>
    <property type="molecule type" value="Genomic_DNA"/>
</dbReference>
<keyword evidence="10" id="KW-1185">Reference proteome</keyword>
<dbReference type="InterPro" id="IPR001351">
    <property type="entry name" value="Ribosomal_uS3_C"/>
</dbReference>
<keyword evidence="3" id="KW-0689">Ribosomal protein</keyword>
<dbReference type="GO" id="GO:0005634">
    <property type="term" value="C:nucleus"/>
    <property type="evidence" value="ECO:0007669"/>
    <property type="project" value="TreeGrafter"/>
</dbReference>
<evidence type="ECO:0000313" key="9">
    <source>
        <dbReference type="EMBL" id="CAD8085338.1"/>
    </source>
</evidence>
<dbReference type="OMA" id="NKKKWMI"/>
<evidence type="ECO:0000313" key="8">
    <source>
        <dbReference type="EMBL" id="CAD8077967.1"/>
    </source>
</evidence>
<dbReference type="PANTHER" id="PTHR11760:SF32">
    <property type="entry name" value="SMALL RIBOSOMAL SUBUNIT PROTEIN US3"/>
    <property type="match status" value="1"/>
</dbReference>
<dbReference type="EMBL" id="CAJJDM010000077">
    <property type="protein sequence ID" value="CAD8085338.1"/>
    <property type="molecule type" value="Genomic_DNA"/>
</dbReference>
<protein>
    <recommendedName>
        <fullName evidence="5">40S ribosomal protein S3</fullName>
    </recommendedName>
</protein>
<dbReference type="NCBIfam" id="TIGR01008">
    <property type="entry name" value="uS3_euk_arch"/>
    <property type="match status" value="1"/>
</dbReference>
<dbReference type="CDD" id="cd02413">
    <property type="entry name" value="KH-II_40S_S3"/>
    <property type="match status" value="1"/>
</dbReference>
<sequence>MSKARQMNKKKKFVADGVFQAELHSFLSRALTDAGYAGFVVRTTPVQTDIEIKAANTAGVTGPEGRKLRELTSLIQKRFGYAKEALQLIVARVQSKGLCAPAQAESLKTKLLAQVPVRTAANAVLKQIMADGAIGAECIISGKLGQQRAKSMKYRAGYIISTGQPKKDLIDVAVRHCFFKQGIIGVKVKIYRPYDPSGKKGIPIEVPDKVRFPEQKAEQEEEEIRELISQ</sequence>
<evidence type="ECO:0000256" key="3">
    <source>
        <dbReference type="ARBA" id="ARBA00022980"/>
    </source>
</evidence>
<organism evidence="9 10">
    <name type="scientific">Paramecium primaurelia</name>
    <dbReference type="NCBI Taxonomy" id="5886"/>
    <lineage>
        <taxon>Eukaryota</taxon>
        <taxon>Sar</taxon>
        <taxon>Alveolata</taxon>
        <taxon>Ciliophora</taxon>
        <taxon>Intramacronucleata</taxon>
        <taxon>Oligohymenophorea</taxon>
        <taxon>Peniculida</taxon>
        <taxon>Parameciidae</taxon>
        <taxon>Paramecium</taxon>
    </lineage>
</organism>
<gene>
    <name evidence="8" type="ORF">PPRIM_AZ9-3.1.T0590098</name>
    <name evidence="9" type="ORF">PPRIM_AZ9-3.1.T0740086</name>
</gene>
<dbReference type="Pfam" id="PF00189">
    <property type="entry name" value="Ribosomal_S3_C"/>
    <property type="match status" value="1"/>
</dbReference>
<evidence type="ECO:0000256" key="4">
    <source>
        <dbReference type="ARBA" id="ARBA00023274"/>
    </source>
</evidence>
<dbReference type="FunFam" id="3.30.300.20:FF:000006">
    <property type="entry name" value="40S ribosomal protein S3"/>
    <property type="match status" value="1"/>
</dbReference>
<keyword evidence="4" id="KW-0687">Ribonucleoprotein</keyword>
<dbReference type="GO" id="GO:0006412">
    <property type="term" value="P:translation"/>
    <property type="evidence" value="ECO:0007669"/>
    <property type="project" value="InterPro"/>
</dbReference>
<accession>A0A8S1MY54</accession>
<dbReference type="Proteomes" id="UP000688137">
    <property type="component" value="Unassembled WGS sequence"/>
</dbReference>
<dbReference type="InterPro" id="IPR004044">
    <property type="entry name" value="KH_dom_type_2"/>
</dbReference>
<evidence type="ECO:0000256" key="5">
    <source>
        <dbReference type="ARBA" id="ARBA00035408"/>
    </source>
</evidence>
<evidence type="ECO:0000256" key="2">
    <source>
        <dbReference type="ARBA" id="ARBA00022884"/>
    </source>
</evidence>
<dbReference type="AlphaFoldDB" id="A0A8S1MY54"/>
<evidence type="ECO:0000259" key="7">
    <source>
        <dbReference type="Pfam" id="PF07650"/>
    </source>
</evidence>
<dbReference type="GO" id="GO:0003723">
    <property type="term" value="F:RNA binding"/>
    <property type="evidence" value="ECO:0007669"/>
    <property type="project" value="UniProtKB-KW"/>
</dbReference>
<evidence type="ECO:0000259" key="6">
    <source>
        <dbReference type="Pfam" id="PF00189"/>
    </source>
</evidence>
<name>A0A8S1MY54_PARPR</name>
<dbReference type="GO" id="GO:0022627">
    <property type="term" value="C:cytosolic small ribosomal subunit"/>
    <property type="evidence" value="ECO:0007669"/>
    <property type="project" value="TreeGrafter"/>
</dbReference>
<dbReference type="InterPro" id="IPR005703">
    <property type="entry name" value="Ribosomal_uS3_euk/arc"/>
</dbReference>
<dbReference type="GO" id="GO:0003735">
    <property type="term" value="F:structural constituent of ribosome"/>
    <property type="evidence" value="ECO:0007669"/>
    <property type="project" value="InterPro"/>
</dbReference>
<evidence type="ECO:0000256" key="1">
    <source>
        <dbReference type="ARBA" id="ARBA00010761"/>
    </source>
</evidence>
<dbReference type="InterPro" id="IPR057258">
    <property type="entry name" value="Ribosomal_uS3"/>
</dbReference>
<reference evidence="9" key="1">
    <citation type="submission" date="2021-01" db="EMBL/GenBank/DDBJ databases">
        <authorList>
            <consortium name="Genoscope - CEA"/>
            <person name="William W."/>
        </authorList>
    </citation>
    <scope>NUCLEOTIDE SEQUENCE</scope>
</reference>
<feature type="domain" description="Small ribosomal subunit protein uS3 C-terminal" evidence="6">
    <location>
        <begin position="108"/>
        <end position="190"/>
    </location>
</feature>
<comment type="caution">
    <text evidence="9">The sequence shown here is derived from an EMBL/GenBank/DDBJ whole genome shotgun (WGS) entry which is preliminary data.</text>
</comment>
<dbReference type="PANTHER" id="PTHR11760">
    <property type="entry name" value="30S/40S RIBOSOMAL PROTEIN S3"/>
    <property type="match status" value="1"/>
</dbReference>